<dbReference type="Pfam" id="PF14350">
    <property type="entry name" value="Beta_protein"/>
    <property type="match status" value="1"/>
</dbReference>
<name>A0A6I4IQC3_9SPHI</name>
<organism evidence="1 2">
    <name type="scientific">Mucilaginibacter aquatilis</name>
    <dbReference type="NCBI Taxonomy" id="1517760"/>
    <lineage>
        <taxon>Bacteria</taxon>
        <taxon>Pseudomonadati</taxon>
        <taxon>Bacteroidota</taxon>
        <taxon>Sphingobacteriia</taxon>
        <taxon>Sphingobacteriales</taxon>
        <taxon>Sphingobacteriaceae</taxon>
        <taxon>Mucilaginibacter</taxon>
    </lineage>
</organism>
<proteinExistence type="predicted"/>
<comment type="caution">
    <text evidence="1">The sequence shown here is derived from an EMBL/GenBank/DDBJ whole genome shotgun (WGS) entry which is preliminary data.</text>
</comment>
<keyword evidence="2" id="KW-1185">Reference proteome</keyword>
<dbReference type="RefSeq" id="WP_157541652.1">
    <property type="nucleotide sequence ID" value="NZ_WQLA01000003.1"/>
</dbReference>
<reference evidence="1 2" key="1">
    <citation type="submission" date="2019-12" db="EMBL/GenBank/DDBJ databases">
        <title>Mucilaginibacter sp. HME9299 genome sequencing and assembly.</title>
        <authorList>
            <person name="Kang H."/>
            <person name="Kim H."/>
            <person name="Joh K."/>
        </authorList>
    </citation>
    <scope>NUCLEOTIDE SEQUENCE [LARGE SCALE GENOMIC DNA]</scope>
    <source>
        <strain evidence="1 2">HME9299</strain>
    </source>
</reference>
<dbReference type="OrthoDB" id="816287at2"/>
<evidence type="ECO:0000313" key="1">
    <source>
        <dbReference type="EMBL" id="MVN91433.1"/>
    </source>
</evidence>
<evidence type="ECO:0008006" key="3">
    <source>
        <dbReference type="Google" id="ProtNLM"/>
    </source>
</evidence>
<dbReference type="InterPro" id="IPR025683">
    <property type="entry name" value="Protein_beta"/>
</dbReference>
<dbReference type="Proteomes" id="UP000434850">
    <property type="component" value="Unassembled WGS sequence"/>
</dbReference>
<protein>
    <recommendedName>
        <fullName evidence="3">T4 beta protein</fullName>
    </recommendedName>
</protein>
<dbReference type="AlphaFoldDB" id="A0A6I4IQC3"/>
<accession>A0A6I4IQC3</accession>
<sequence>MSIPTYIPVFRLRQEEKKVLTSFNFGADIFPYVEIFKEFERLPPKPKAGKPKKKPREPKHFNEIYIPTLNSINSEKVFVDLPVHLQQSRKMKKEVLEFLRGVVGNRKVRTDYLLSLSILRNKVIPVISTYSQLTGEPNSIKLQEADLRVVYPILAFRTSEKTFTNDMNQISSVAQAGDFLIVDLEDYNLSDKEDMATIQFMIDFLMAFDQCHVVLLRNSILNSIKNFELGHCERINVIDNSLMNRYDKLGANCFADYAGIKKDKVEDGGAVSPGFIFYDAVQNNFFGFKGSEKRELKDFENIIIPAVLASDAAARMQSAESDYLSVENKGWKMIEDIWDEEESGKNQAKFKRISMEHYLHCIRTKIEDGYFLL</sequence>
<evidence type="ECO:0000313" key="2">
    <source>
        <dbReference type="Proteomes" id="UP000434850"/>
    </source>
</evidence>
<gene>
    <name evidence="1" type="ORF">GO816_09890</name>
</gene>
<dbReference type="EMBL" id="WQLA01000003">
    <property type="protein sequence ID" value="MVN91433.1"/>
    <property type="molecule type" value="Genomic_DNA"/>
</dbReference>